<organism evidence="1 2">
    <name type="scientific">Dorea formicigenerans</name>
    <dbReference type="NCBI Taxonomy" id="39486"/>
    <lineage>
        <taxon>Bacteria</taxon>
        <taxon>Bacillati</taxon>
        <taxon>Bacillota</taxon>
        <taxon>Clostridia</taxon>
        <taxon>Lachnospirales</taxon>
        <taxon>Lachnospiraceae</taxon>
        <taxon>Dorea</taxon>
    </lineage>
</organism>
<evidence type="ECO:0000313" key="1">
    <source>
        <dbReference type="EMBL" id="RHL88564.1"/>
    </source>
</evidence>
<sequence length="154" mass="17333">MAVDFSAFDEQVDLGALQKEVQEADDSQFDDVPDGTYEVSFDKMEIKPTKAKDKLMFSVQCNILDGDQKGRKIFFNRTISGNTSPKWTNGTAIKSVCTWLDKLETDTVPEFVNYSDFADCVLDIFQEVQGKIGAEVVYKANNFNPITINEAFDM</sequence>
<evidence type="ECO:0000313" key="2">
    <source>
        <dbReference type="Proteomes" id="UP000283325"/>
    </source>
</evidence>
<dbReference type="Pfam" id="PF05037">
    <property type="entry name" value="DUF669"/>
    <property type="match status" value="1"/>
</dbReference>
<gene>
    <name evidence="1" type="ORF">DWZ98_05930</name>
</gene>
<reference evidence="1 2" key="1">
    <citation type="submission" date="2018-08" db="EMBL/GenBank/DDBJ databases">
        <title>A genome reference for cultivated species of the human gut microbiota.</title>
        <authorList>
            <person name="Zou Y."/>
            <person name="Xue W."/>
            <person name="Luo G."/>
        </authorList>
    </citation>
    <scope>NUCLEOTIDE SEQUENCE [LARGE SCALE GENOMIC DNA]</scope>
    <source>
        <strain evidence="1 2">AF36-1BH</strain>
    </source>
</reference>
<proteinExistence type="predicted"/>
<accession>A0A415N104</accession>
<protein>
    <submittedName>
        <fullName evidence="1">DUF669 domain-containing protein</fullName>
    </submittedName>
</protein>
<comment type="caution">
    <text evidence="1">The sequence shown here is derived from an EMBL/GenBank/DDBJ whole genome shotgun (WGS) entry which is preliminary data.</text>
</comment>
<dbReference type="RefSeq" id="WP_118427096.1">
    <property type="nucleotide sequence ID" value="NZ_QRPD01000004.1"/>
</dbReference>
<name>A0A415N104_9FIRM</name>
<dbReference type="InterPro" id="IPR007731">
    <property type="entry name" value="DUF669"/>
</dbReference>
<dbReference type="EMBL" id="QRPD01000004">
    <property type="protein sequence ID" value="RHL88564.1"/>
    <property type="molecule type" value="Genomic_DNA"/>
</dbReference>
<dbReference type="AlphaFoldDB" id="A0A415N104"/>
<dbReference type="Proteomes" id="UP000283325">
    <property type="component" value="Unassembled WGS sequence"/>
</dbReference>